<feature type="region of interest" description="Disordered" evidence="1">
    <location>
        <begin position="1"/>
        <end position="99"/>
    </location>
</feature>
<dbReference type="Proteomes" id="UP000054375">
    <property type="component" value="Unassembled WGS sequence"/>
</dbReference>
<reference evidence="4 5" key="1">
    <citation type="submission" date="2015-10" db="EMBL/GenBank/DDBJ databases">
        <title>Draft genome sequence of Streptomyces griseorubiginosus DSM 40469, type strain for the species Streptomyces griseorubiginosus.</title>
        <authorList>
            <person name="Ruckert C."/>
            <person name="Winkler A."/>
            <person name="Kalinowski J."/>
            <person name="Kampfer P."/>
            <person name="Glaeser S."/>
        </authorList>
    </citation>
    <scope>NUCLEOTIDE SEQUENCE [LARGE SCALE GENOMIC DNA]</scope>
    <source>
        <strain evidence="4 5">DSM 40469</strain>
    </source>
</reference>
<keyword evidence="2" id="KW-0812">Transmembrane</keyword>
<name>A0A101SB13_9ACTN</name>
<accession>A0A101SB13</accession>
<dbReference type="Pfam" id="PF13828">
    <property type="entry name" value="DUF4190"/>
    <property type="match status" value="1"/>
</dbReference>
<evidence type="ECO:0000259" key="3">
    <source>
        <dbReference type="Pfam" id="PF13828"/>
    </source>
</evidence>
<feature type="domain" description="DUF4190" evidence="3">
    <location>
        <begin position="123"/>
        <end position="190"/>
    </location>
</feature>
<keyword evidence="5" id="KW-1185">Reference proteome</keyword>
<dbReference type="InterPro" id="IPR025241">
    <property type="entry name" value="DUF4190"/>
</dbReference>
<protein>
    <recommendedName>
        <fullName evidence="3">DUF4190 domain-containing protein</fullName>
    </recommendedName>
</protein>
<dbReference type="EMBL" id="LMWV01000003">
    <property type="protein sequence ID" value="KUN70760.1"/>
    <property type="molecule type" value="Genomic_DNA"/>
</dbReference>
<feature type="compositionally biased region" description="Low complexity" evidence="1">
    <location>
        <begin position="59"/>
        <end position="69"/>
    </location>
</feature>
<dbReference type="AlphaFoldDB" id="A0A101SB13"/>
<dbReference type="RefSeq" id="WP_062234953.1">
    <property type="nucleotide sequence ID" value="NZ_JBIATL010000001.1"/>
</dbReference>
<evidence type="ECO:0000256" key="1">
    <source>
        <dbReference type="SAM" id="MobiDB-lite"/>
    </source>
</evidence>
<feature type="transmembrane region" description="Helical" evidence="2">
    <location>
        <begin position="178"/>
        <end position="203"/>
    </location>
</feature>
<keyword evidence="2" id="KW-1133">Transmembrane helix</keyword>
<comment type="caution">
    <text evidence="4">The sequence shown here is derived from an EMBL/GenBank/DDBJ whole genome shotgun (WGS) entry which is preliminary data.</text>
</comment>
<feature type="compositionally biased region" description="Gly residues" evidence="1">
    <location>
        <begin position="85"/>
        <end position="98"/>
    </location>
</feature>
<evidence type="ECO:0000313" key="4">
    <source>
        <dbReference type="EMBL" id="KUN70760.1"/>
    </source>
</evidence>
<feature type="compositionally biased region" description="Gly residues" evidence="1">
    <location>
        <begin position="1"/>
        <end position="10"/>
    </location>
</feature>
<keyword evidence="2" id="KW-0472">Membrane</keyword>
<feature type="compositionally biased region" description="Polar residues" evidence="1">
    <location>
        <begin position="35"/>
        <end position="44"/>
    </location>
</feature>
<evidence type="ECO:0000313" key="5">
    <source>
        <dbReference type="Proteomes" id="UP000054375"/>
    </source>
</evidence>
<sequence length="225" mass="22614">MAEGTQSGGEGGRDPWAAPESGPSLEKSPPPPSVHDQNTVTSVPSDGYGFPPPAPAGPTPGYGYPAPEQGPGGPGFVPPPPIAPGGPGGPGAGAGYGYPGYPQAPQAPQGYGWAPPMPPQNGMGVAAMVLGILSCALFCVYGILSLILGVLAIVFGIKGRKRAERGEATNRGQAQAGFITGIIGTILGLIMLVFMAFVIVAAVNSDDEPDYYDGSLPVVAAAQQY</sequence>
<feature type="transmembrane region" description="Helical" evidence="2">
    <location>
        <begin position="125"/>
        <end position="157"/>
    </location>
</feature>
<organism evidence="4 5">
    <name type="scientific">Streptomyces griseorubiginosus</name>
    <dbReference type="NCBI Taxonomy" id="67304"/>
    <lineage>
        <taxon>Bacteria</taxon>
        <taxon>Bacillati</taxon>
        <taxon>Actinomycetota</taxon>
        <taxon>Actinomycetes</taxon>
        <taxon>Kitasatosporales</taxon>
        <taxon>Streptomycetaceae</taxon>
        <taxon>Streptomyces</taxon>
    </lineage>
</organism>
<gene>
    <name evidence="4" type="ORF">AQJ54_06235</name>
</gene>
<evidence type="ECO:0000256" key="2">
    <source>
        <dbReference type="SAM" id="Phobius"/>
    </source>
</evidence>
<proteinExistence type="predicted"/>